<sequence length="48" mass="5337">MLRVEFKVEGGAHGRVELDKMKVELLVKLSYKHVKGGAQGQVELGMLK</sequence>
<dbReference type="EMBL" id="LXQA010089229">
    <property type="protein sequence ID" value="MCI13690.1"/>
    <property type="molecule type" value="Genomic_DNA"/>
</dbReference>
<evidence type="ECO:0000313" key="2">
    <source>
        <dbReference type="Proteomes" id="UP000265520"/>
    </source>
</evidence>
<reference evidence="1 2" key="1">
    <citation type="journal article" date="2018" name="Front. Plant Sci.">
        <title>Red Clover (Trifolium pratense) and Zigzag Clover (T. medium) - A Picture of Genomic Similarities and Differences.</title>
        <authorList>
            <person name="Dluhosova J."/>
            <person name="Istvanek J."/>
            <person name="Nedelnik J."/>
            <person name="Repkova J."/>
        </authorList>
    </citation>
    <scope>NUCLEOTIDE SEQUENCE [LARGE SCALE GENOMIC DNA]</scope>
    <source>
        <strain evidence="2">cv. 10/8</strain>
        <tissue evidence="1">Leaf</tissue>
    </source>
</reference>
<dbReference type="AlphaFoldDB" id="A0A392PQG8"/>
<feature type="non-terminal residue" evidence="1">
    <location>
        <position position="48"/>
    </location>
</feature>
<accession>A0A392PQG8</accession>
<evidence type="ECO:0000313" key="1">
    <source>
        <dbReference type="EMBL" id="MCI13690.1"/>
    </source>
</evidence>
<keyword evidence="2" id="KW-1185">Reference proteome</keyword>
<dbReference type="Proteomes" id="UP000265520">
    <property type="component" value="Unassembled WGS sequence"/>
</dbReference>
<name>A0A392PQG8_9FABA</name>
<organism evidence="1 2">
    <name type="scientific">Trifolium medium</name>
    <dbReference type="NCBI Taxonomy" id="97028"/>
    <lineage>
        <taxon>Eukaryota</taxon>
        <taxon>Viridiplantae</taxon>
        <taxon>Streptophyta</taxon>
        <taxon>Embryophyta</taxon>
        <taxon>Tracheophyta</taxon>
        <taxon>Spermatophyta</taxon>
        <taxon>Magnoliopsida</taxon>
        <taxon>eudicotyledons</taxon>
        <taxon>Gunneridae</taxon>
        <taxon>Pentapetalae</taxon>
        <taxon>rosids</taxon>
        <taxon>fabids</taxon>
        <taxon>Fabales</taxon>
        <taxon>Fabaceae</taxon>
        <taxon>Papilionoideae</taxon>
        <taxon>50 kb inversion clade</taxon>
        <taxon>NPAAA clade</taxon>
        <taxon>Hologalegina</taxon>
        <taxon>IRL clade</taxon>
        <taxon>Trifolieae</taxon>
        <taxon>Trifolium</taxon>
    </lineage>
</organism>
<proteinExistence type="predicted"/>
<protein>
    <submittedName>
        <fullName evidence="1">Uncharacterized protein</fullName>
    </submittedName>
</protein>
<comment type="caution">
    <text evidence="1">The sequence shown here is derived from an EMBL/GenBank/DDBJ whole genome shotgun (WGS) entry which is preliminary data.</text>
</comment>